<dbReference type="InterPro" id="IPR051338">
    <property type="entry name" value="NodU/CmcH_Carbamoyltrnsfr"/>
</dbReference>
<dbReference type="Pfam" id="PF02543">
    <property type="entry name" value="Carbam_trans_N"/>
    <property type="match status" value="1"/>
</dbReference>
<dbReference type="Gene3D" id="3.90.870.20">
    <property type="entry name" value="Carbamoyltransferase, C-terminal domain"/>
    <property type="match status" value="1"/>
</dbReference>
<organism evidence="4 5">
    <name type="scientific">Candidatus Buchananbacteria bacterium RIFCSPHIGHO2_01_FULL_39_14</name>
    <dbReference type="NCBI Taxonomy" id="1797532"/>
    <lineage>
        <taxon>Bacteria</taxon>
        <taxon>Candidatus Buchananiibacteriota</taxon>
    </lineage>
</organism>
<dbReference type="InterPro" id="IPR038152">
    <property type="entry name" value="Carbam_trans_C_sf"/>
</dbReference>
<dbReference type="AlphaFoldDB" id="A0A1G1XST1"/>
<evidence type="ECO:0000313" key="5">
    <source>
        <dbReference type="Proteomes" id="UP000178930"/>
    </source>
</evidence>
<dbReference type="Pfam" id="PF16861">
    <property type="entry name" value="Carbam_trans_C"/>
    <property type="match status" value="1"/>
</dbReference>
<feature type="domain" description="Carbamoyltransferase" evidence="2">
    <location>
        <begin position="3"/>
        <end position="343"/>
    </location>
</feature>
<comment type="similarity">
    <text evidence="1">Belongs to the NodU/CmcH family.</text>
</comment>
<gene>
    <name evidence="4" type="ORF">A2729_04800</name>
</gene>
<evidence type="ECO:0008006" key="6">
    <source>
        <dbReference type="Google" id="ProtNLM"/>
    </source>
</evidence>
<dbReference type="Gene3D" id="3.30.420.40">
    <property type="match status" value="2"/>
</dbReference>
<protein>
    <recommendedName>
        <fullName evidence="6">Carbamoyltransferase</fullName>
    </recommendedName>
</protein>
<reference evidence="4 5" key="1">
    <citation type="journal article" date="2016" name="Nat. Commun.">
        <title>Thousands of microbial genomes shed light on interconnected biogeochemical processes in an aquifer system.</title>
        <authorList>
            <person name="Anantharaman K."/>
            <person name="Brown C.T."/>
            <person name="Hug L.A."/>
            <person name="Sharon I."/>
            <person name="Castelle C.J."/>
            <person name="Probst A.J."/>
            <person name="Thomas B.C."/>
            <person name="Singh A."/>
            <person name="Wilkins M.J."/>
            <person name="Karaoz U."/>
            <person name="Brodie E.L."/>
            <person name="Williams K.H."/>
            <person name="Hubbard S.S."/>
            <person name="Banfield J.F."/>
        </authorList>
    </citation>
    <scope>NUCLEOTIDE SEQUENCE [LARGE SCALE GENOMIC DNA]</scope>
</reference>
<name>A0A1G1XST1_9BACT</name>
<evidence type="ECO:0000259" key="3">
    <source>
        <dbReference type="Pfam" id="PF16861"/>
    </source>
</evidence>
<dbReference type="EMBL" id="MHIB01000041">
    <property type="protein sequence ID" value="OGY43113.1"/>
    <property type="molecule type" value="Genomic_DNA"/>
</dbReference>
<comment type="caution">
    <text evidence="4">The sequence shown here is derived from an EMBL/GenBank/DDBJ whole genome shotgun (WGS) entry which is preliminary data.</text>
</comment>
<dbReference type="GO" id="GO:0003824">
    <property type="term" value="F:catalytic activity"/>
    <property type="evidence" value="ECO:0007669"/>
    <property type="project" value="InterPro"/>
</dbReference>
<dbReference type="InterPro" id="IPR043129">
    <property type="entry name" value="ATPase_NBD"/>
</dbReference>
<dbReference type="InterPro" id="IPR003696">
    <property type="entry name" value="Carbtransf_dom"/>
</dbReference>
<dbReference type="PANTHER" id="PTHR34847:SF1">
    <property type="entry name" value="NODULATION PROTEIN U"/>
    <property type="match status" value="1"/>
</dbReference>
<evidence type="ECO:0000256" key="1">
    <source>
        <dbReference type="ARBA" id="ARBA00006129"/>
    </source>
</evidence>
<evidence type="ECO:0000259" key="2">
    <source>
        <dbReference type="Pfam" id="PF02543"/>
    </source>
</evidence>
<sequence>MFILGISCFYHDSAAVLIKDGQLVAAVQEERFTRKKHDDSFPEQAVNYCLKKAGIVAGDLACVCFYDKPLLKFERIVESFIRSWPNDFKMFLSAMPIWLKEKLWIKKLIRKKLNFNGPIYFSEHHMSHAASAFFVSPFEEAAILTIDGVGEWATTAFGLGRDNKINIIKEINYPDSLGLFYSFFTHYLGFKPNSGEYKVMGLAPYGLPAQAGQPIYEDKIRELIDIFPDGSFKLNRSVFKSFYGMGDIEAKFENIFGRPKRLPSDKLEQFHKDLAASIQKVTNDVVATIANYVHKETGADSLCLAGGVALNCVANSGILKNTPFKKVFIQPAAGDAGGALGAAYFIWHQVFENKRSFVMEHASWGPEFSNEEIKELLDKKGVEYKFLDYDQLLKTTADLIDKQNVIGWFQGQMEWGPRALGNRSILADPRNKENWQRVNLKIKFRESFRPFAPSVMEEYASDFFDLPFPSPYMLFVAEVKTDNIPAVTHVDKTARLQTVNSRLSPLYHGLLEEFRKLTGCPVLINTSFNVRGEPIVCTPADAFNTFIKTDIDYLVLGNFILDKKETLKKYPFVPPQISPDAD</sequence>
<accession>A0A1G1XST1</accession>
<dbReference type="PANTHER" id="PTHR34847">
    <property type="entry name" value="NODULATION PROTEIN U"/>
    <property type="match status" value="1"/>
</dbReference>
<dbReference type="InterPro" id="IPR031730">
    <property type="entry name" value="Carbam_trans_C"/>
</dbReference>
<dbReference type="SUPFAM" id="SSF53067">
    <property type="entry name" value="Actin-like ATPase domain"/>
    <property type="match status" value="1"/>
</dbReference>
<feature type="domain" description="Carbamoyltransferase C-terminal" evidence="3">
    <location>
        <begin position="397"/>
        <end position="563"/>
    </location>
</feature>
<evidence type="ECO:0000313" key="4">
    <source>
        <dbReference type="EMBL" id="OGY43113.1"/>
    </source>
</evidence>
<dbReference type="Proteomes" id="UP000178930">
    <property type="component" value="Unassembled WGS sequence"/>
</dbReference>
<dbReference type="CDD" id="cd24098">
    <property type="entry name" value="ASKHA_NBD_TobZ_N"/>
    <property type="match status" value="1"/>
</dbReference>
<proteinExistence type="inferred from homology"/>